<dbReference type="Proteomes" id="UP000466794">
    <property type="component" value="Unassembled WGS sequence"/>
</dbReference>
<keyword evidence="4" id="KW-0808">Transferase</keyword>
<keyword evidence="6" id="KW-1185">Reference proteome</keyword>
<evidence type="ECO:0000256" key="2">
    <source>
        <dbReference type="ARBA" id="ARBA00022723"/>
    </source>
</evidence>
<evidence type="ECO:0000256" key="1">
    <source>
        <dbReference type="ARBA" id="ARBA00005128"/>
    </source>
</evidence>
<dbReference type="RefSeq" id="WP_157390448.1">
    <property type="nucleotide sequence ID" value="NZ_WRPP01000005.1"/>
</dbReference>
<dbReference type="SFLD" id="SFLDS00005">
    <property type="entry name" value="Isoprenoid_Synthase_Type_I"/>
    <property type="match status" value="1"/>
</dbReference>
<dbReference type="GO" id="GO:0008299">
    <property type="term" value="P:isoprenoid biosynthetic process"/>
    <property type="evidence" value="ECO:0007669"/>
    <property type="project" value="InterPro"/>
</dbReference>
<evidence type="ECO:0000313" key="5">
    <source>
        <dbReference type="EMBL" id="MVU80893.1"/>
    </source>
</evidence>
<name>A0A7K1V2M2_9NOCA</name>
<dbReference type="SUPFAM" id="SSF48576">
    <property type="entry name" value="Terpenoid synthases"/>
    <property type="match status" value="1"/>
</dbReference>
<sequence>MTNPAGRPPVAPSAAELLAGARAAVVPVMREAVDALPEPMRRMAGYHLGWWNTEGGPETGAAGKMLRPALVLAAAAACGDATHAAAPGAAVELIHNFTLLHDDVIDGDRLRRGRETVWSRWGVPAAITLGDAMHACAVAQLVSRLPAQLAIGAAVRVEATVIDISVGQHQDCDFERRTGVDVAEYAAMAVAKTGSLFGTSCALGALAARADPTTVAAMDTFGRELGIACQLADDLLGIWGDPAITGKPVGNDLARRKQSMPVVAAMSSKTAAGQELSALYRRGRPLTAADVERATRLIEATGARTEVLRIADDRVSAALAALPDRAAAGDLLVLVDAIVHRDR</sequence>
<reference evidence="5 6" key="1">
    <citation type="submission" date="2019-12" db="EMBL/GenBank/DDBJ databases">
        <title>Nocardia sp. nov. ET3-3 isolated from soil.</title>
        <authorList>
            <person name="Kanchanasin P."/>
            <person name="Tanasupawat S."/>
            <person name="Yuki M."/>
            <person name="Kudo T."/>
        </authorList>
    </citation>
    <scope>NUCLEOTIDE SEQUENCE [LARGE SCALE GENOMIC DNA]</scope>
    <source>
        <strain evidence="5 6">ET3-3</strain>
    </source>
</reference>
<organism evidence="5 6">
    <name type="scientific">Nocardia terrae</name>
    <dbReference type="NCBI Taxonomy" id="2675851"/>
    <lineage>
        <taxon>Bacteria</taxon>
        <taxon>Bacillati</taxon>
        <taxon>Actinomycetota</taxon>
        <taxon>Actinomycetes</taxon>
        <taxon>Mycobacteriales</taxon>
        <taxon>Nocardiaceae</taxon>
        <taxon>Nocardia</taxon>
    </lineage>
</organism>
<dbReference type="InterPro" id="IPR033749">
    <property type="entry name" value="Polyprenyl_synt_CS"/>
</dbReference>
<dbReference type="CDD" id="cd00685">
    <property type="entry name" value="Trans_IPPS_HT"/>
    <property type="match status" value="1"/>
</dbReference>
<dbReference type="GO" id="GO:0004659">
    <property type="term" value="F:prenyltransferase activity"/>
    <property type="evidence" value="ECO:0007669"/>
    <property type="project" value="InterPro"/>
</dbReference>
<proteinExistence type="inferred from homology"/>
<evidence type="ECO:0000256" key="3">
    <source>
        <dbReference type="ARBA" id="ARBA00022842"/>
    </source>
</evidence>
<dbReference type="GO" id="GO:0046872">
    <property type="term" value="F:metal ion binding"/>
    <property type="evidence" value="ECO:0007669"/>
    <property type="project" value="UniProtKB-KW"/>
</dbReference>
<accession>A0A7K1V2M2</accession>
<protein>
    <submittedName>
        <fullName evidence="5">Polyprenyl synthetase family protein</fullName>
    </submittedName>
</protein>
<comment type="similarity">
    <text evidence="4">Belongs to the FPP/GGPP synthase family.</text>
</comment>
<dbReference type="InterPro" id="IPR000092">
    <property type="entry name" value="Polyprenyl_synt"/>
</dbReference>
<dbReference type="Gene3D" id="1.10.600.10">
    <property type="entry name" value="Farnesyl Diphosphate Synthase"/>
    <property type="match status" value="1"/>
</dbReference>
<dbReference type="InterPro" id="IPR008949">
    <property type="entry name" value="Isoprenoid_synthase_dom_sf"/>
</dbReference>
<dbReference type="PROSITE" id="PS00723">
    <property type="entry name" value="POLYPRENYL_SYNTHASE_1"/>
    <property type="match status" value="1"/>
</dbReference>
<comment type="caution">
    <text evidence="5">The sequence shown here is derived from an EMBL/GenBank/DDBJ whole genome shotgun (WGS) entry which is preliminary data.</text>
</comment>
<dbReference type="AlphaFoldDB" id="A0A7K1V2M2"/>
<dbReference type="PANTHER" id="PTHR12001">
    <property type="entry name" value="GERANYLGERANYL PYROPHOSPHATE SYNTHASE"/>
    <property type="match status" value="1"/>
</dbReference>
<comment type="pathway">
    <text evidence="1">Isoprenoid biosynthesis.</text>
</comment>
<evidence type="ECO:0000313" key="6">
    <source>
        <dbReference type="Proteomes" id="UP000466794"/>
    </source>
</evidence>
<evidence type="ECO:0000256" key="4">
    <source>
        <dbReference type="RuleBase" id="RU004466"/>
    </source>
</evidence>
<dbReference type="EMBL" id="WRPP01000005">
    <property type="protein sequence ID" value="MVU80893.1"/>
    <property type="molecule type" value="Genomic_DNA"/>
</dbReference>
<keyword evidence="3" id="KW-0460">Magnesium</keyword>
<gene>
    <name evidence="5" type="ORF">GPX89_27040</name>
</gene>
<dbReference type="PANTHER" id="PTHR12001:SF86">
    <property type="entry name" value="GERANYLGERANYL DIPHOSPHATE SYNTHASE"/>
    <property type="match status" value="1"/>
</dbReference>
<keyword evidence="2" id="KW-0479">Metal-binding</keyword>
<dbReference type="Pfam" id="PF00348">
    <property type="entry name" value="polyprenyl_synt"/>
    <property type="match status" value="1"/>
</dbReference>